<dbReference type="Gene3D" id="3.40.30.10">
    <property type="entry name" value="Glutaredoxin"/>
    <property type="match status" value="1"/>
</dbReference>
<dbReference type="InterPro" id="IPR036249">
    <property type="entry name" value="Thioredoxin-like_sf"/>
</dbReference>
<dbReference type="Pfam" id="PF13462">
    <property type="entry name" value="Thioredoxin_4"/>
    <property type="match status" value="1"/>
</dbReference>
<dbReference type="OrthoDB" id="9780340at2"/>
<dbReference type="AlphaFoldDB" id="A0A4Y9SLM6"/>
<comment type="caution">
    <text evidence="3">The sequence shown here is derived from an EMBL/GenBank/DDBJ whole genome shotgun (WGS) entry which is preliminary data.</text>
</comment>
<protein>
    <submittedName>
        <fullName evidence="3">Disulfide bond formation protein DsbA</fullName>
    </submittedName>
</protein>
<dbReference type="EMBL" id="SPUM01000152">
    <property type="protein sequence ID" value="TFW27341.1"/>
    <property type="molecule type" value="Genomic_DNA"/>
</dbReference>
<dbReference type="InterPro" id="IPR013766">
    <property type="entry name" value="Thioredoxin_domain"/>
</dbReference>
<evidence type="ECO:0000256" key="1">
    <source>
        <dbReference type="ARBA" id="ARBA00005791"/>
    </source>
</evidence>
<organism evidence="3 4">
    <name type="scientific">Massilia horti</name>
    <dbReference type="NCBI Taxonomy" id="2562153"/>
    <lineage>
        <taxon>Bacteria</taxon>
        <taxon>Pseudomonadati</taxon>
        <taxon>Pseudomonadota</taxon>
        <taxon>Betaproteobacteria</taxon>
        <taxon>Burkholderiales</taxon>
        <taxon>Oxalobacteraceae</taxon>
        <taxon>Telluria group</taxon>
        <taxon>Massilia</taxon>
    </lineage>
</organism>
<dbReference type="Proteomes" id="UP000297258">
    <property type="component" value="Unassembled WGS sequence"/>
</dbReference>
<gene>
    <name evidence="3" type="ORF">E4O92_24460</name>
</gene>
<dbReference type="PANTHER" id="PTHR13887">
    <property type="entry name" value="GLUTATHIONE S-TRANSFERASE KAPPA"/>
    <property type="match status" value="1"/>
</dbReference>
<evidence type="ECO:0000313" key="4">
    <source>
        <dbReference type="Proteomes" id="UP000297258"/>
    </source>
</evidence>
<keyword evidence="4" id="KW-1185">Reference proteome</keyword>
<sequence length="177" mass="19281">MSLAIPVNESDHIQGHVDAPATLVEYGDYQCPYCKAAYFVIKEVQTVLGDKMRLVFRNMPLIQVHPLAELAAEAAEAAGAQGQFWPVHDAIYENQDTLGADMLAALADPFVLDMTRFVEDMRSHRFLAKIREDLRGAVLSGAAGTPTFFINGEHYEGRYDAPSLAQALSAAAATGRP</sequence>
<name>A0A4Y9SLM6_9BURK</name>
<accession>A0A4Y9SLM6</accession>
<reference evidence="3 4" key="1">
    <citation type="submission" date="2019-03" db="EMBL/GenBank/DDBJ databases">
        <title>Draft genome of Massilia hortus sp. nov., a novel bacterial species of the Oxalobacteraceae family.</title>
        <authorList>
            <person name="Peta V."/>
            <person name="Raths R."/>
            <person name="Bucking H."/>
        </authorList>
    </citation>
    <scope>NUCLEOTIDE SEQUENCE [LARGE SCALE GENOMIC DNA]</scope>
    <source>
        <strain evidence="3 4">ONC3</strain>
    </source>
</reference>
<dbReference type="PANTHER" id="PTHR13887:SF55">
    <property type="entry name" value="SLR0313 PROTEIN"/>
    <property type="match status" value="1"/>
</dbReference>
<feature type="domain" description="Thioredoxin" evidence="2">
    <location>
        <begin position="1"/>
        <end position="173"/>
    </location>
</feature>
<proteinExistence type="inferred from homology"/>
<evidence type="ECO:0000313" key="3">
    <source>
        <dbReference type="EMBL" id="TFW27341.1"/>
    </source>
</evidence>
<dbReference type="InterPro" id="IPR012336">
    <property type="entry name" value="Thioredoxin-like_fold"/>
</dbReference>
<dbReference type="PROSITE" id="PS51352">
    <property type="entry name" value="THIOREDOXIN_2"/>
    <property type="match status" value="1"/>
</dbReference>
<evidence type="ECO:0000259" key="2">
    <source>
        <dbReference type="PROSITE" id="PS51352"/>
    </source>
</evidence>
<comment type="similarity">
    <text evidence="1">Belongs to the thioredoxin family. DsbA subfamily.</text>
</comment>
<dbReference type="RefSeq" id="WP_135192247.1">
    <property type="nucleotide sequence ID" value="NZ_SPUM01000152.1"/>
</dbReference>
<dbReference type="SUPFAM" id="SSF52833">
    <property type="entry name" value="Thioredoxin-like"/>
    <property type="match status" value="1"/>
</dbReference>